<feature type="domain" description="CNH" evidence="6">
    <location>
        <begin position="1"/>
        <end position="261"/>
    </location>
</feature>
<proteinExistence type="predicted"/>
<dbReference type="GO" id="GO:0034058">
    <property type="term" value="P:endosomal vesicle fusion"/>
    <property type="evidence" value="ECO:0000318"/>
    <property type="project" value="GO_Central"/>
</dbReference>
<dbReference type="OrthoDB" id="10258882at2759"/>
<dbReference type="AlphaFoldDB" id="B3RLQ0"/>
<keyword evidence="8" id="KW-1185">Reference proteome</keyword>
<dbReference type="InterPro" id="IPR019453">
    <property type="entry name" value="VPS39/TGFA1_Znf"/>
</dbReference>
<dbReference type="GO" id="GO:0006886">
    <property type="term" value="P:intracellular protein transport"/>
    <property type="evidence" value="ECO:0007669"/>
    <property type="project" value="UniProtKB-UniRule"/>
</dbReference>
<keyword evidence="2" id="KW-0813">Transport</keyword>
<dbReference type="Pfam" id="PF10366">
    <property type="entry name" value="Vps39_1"/>
    <property type="match status" value="1"/>
</dbReference>
<comment type="subcellular location">
    <subcellularLocation>
        <location evidence="1">Cytoplasm</location>
    </subcellularLocation>
</comment>
<evidence type="ECO:0000256" key="5">
    <source>
        <dbReference type="PROSITE-ProRule" id="PRU01006"/>
    </source>
</evidence>
<dbReference type="GO" id="GO:0005737">
    <property type="term" value="C:cytoplasm"/>
    <property type="evidence" value="ECO:0000318"/>
    <property type="project" value="GO_Central"/>
</dbReference>
<keyword evidence="3" id="KW-0963">Cytoplasm</keyword>
<evidence type="ECO:0000256" key="3">
    <source>
        <dbReference type="ARBA" id="ARBA00022490"/>
    </source>
</evidence>
<dbReference type="PROSITE" id="PS50236">
    <property type="entry name" value="CHCR"/>
    <property type="match status" value="1"/>
</dbReference>
<dbReference type="InterPro" id="IPR011990">
    <property type="entry name" value="TPR-like_helical_dom_sf"/>
</dbReference>
<evidence type="ECO:0000313" key="7">
    <source>
        <dbReference type="EMBL" id="EDV28822.1"/>
    </source>
</evidence>
<dbReference type="SUPFAM" id="SSF50978">
    <property type="entry name" value="WD40 repeat-like"/>
    <property type="match status" value="1"/>
</dbReference>
<evidence type="ECO:0000256" key="2">
    <source>
        <dbReference type="ARBA" id="ARBA00022448"/>
    </source>
</evidence>
<evidence type="ECO:0000313" key="8">
    <source>
        <dbReference type="Proteomes" id="UP000009022"/>
    </source>
</evidence>
<dbReference type="STRING" id="10228.B3RLQ0"/>
<dbReference type="EMBL" id="DS985241">
    <property type="protein sequence ID" value="EDV28822.1"/>
    <property type="molecule type" value="Genomic_DNA"/>
</dbReference>
<dbReference type="InterPro" id="IPR019452">
    <property type="entry name" value="VPS39/TGF_beta_rcpt-assoc_1"/>
</dbReference>
<dbReference type="PhylomeDB" id="B3RLQ0"/>
<organism evidence="7 8">
    <name type="scientific">Trichoplax adhaerens</name>
    <name type="common">Trichoplax reptans</name>
    <dbReference type="NCBI Taxonomy" id="10228"/>
    <lineage>
        <taxon>Eukaryota</taxon>
        <taxon>Metazoa</taxon>
        <taxon>Placozoa</taxon>
        <taxon>Uniplacotomia</taxon>
        <taxon>Trichoplacea</taxon>
        <taxon>Trichoplacidae</taxon>
        <taxon>Trichoplax</taxon>
    </lineage>
</organism>
<name>B3RLQ0_TRIAD</name>
<accession>B3RLQ0</accession>
<dbReference type="PROSITE" id="PS50219">
    <property type="entry name" value="CNH"/>
    <property type="match status" value="1"/>
</dbReference>
<dbReference type="GO" id="GO:0016020">
    <property type="term" value="C:membrane"/>
    <property type="evidence" value="ECO:0000318"/>
    <property type="project" value="GO_Central"/>
</dbReference>
<evidence type="ECO:0000256" key="1">
    <source>
        <dbReference type="ARBA" id="ARBA00004496"/>
    </source>
</evidence>
<dbReference type="Pfam" id="PF10367">
    <property type="entry name" value="zf-Vps39_C"/>
    <property type="match status" value="1"/>
</dbReference>
<dbReference type="HOGENOM" id="CLU_004190_3_0_1"/>
<sequence length="815" mass="92927">MATQMFDLIPVLQDLKILGDKFKTWIECMDCAGQNIYVGTTDGCVHYYMMGISGDSSGFSYQSRLQQQRIIGVITNYIREKIKGVTLMCTNETPMSKNPSCVEVCIARKKSIQMYIATSDRIVSSTEISLYDPPLSMAMDGEFVCLASSFQYVLINVNNGKTQNLFPIVVEETRPIVKRISQGEFFVNGPSALGMFVTTTGESARAPISLTDMIQSVAYQHPYLAFLSRSKIVVYSIFDQKQKQVVNFKRGLFVCSCDKKIFVPTTKDIHMLCPIPIHQQIKGLLKEGKMDEAIKLADAGVHIHELTALQHKKMITYIHKFAGFSHLQACEFDKAIHEFDQAEDLDFRHIISLYPSLLLDSCQVSFPDDVNEFYRNILLVVNDDTNELQNAMHALLKYLELDTSLLKLYIELCQFDELIEFLSYDNDCDLNESIATLAENERYHALAILYGNYGSIAESLELLIKLASKEIDDFTKPSLRYIAEVISRTTDTSLIWKYTTWLLDHDQIAGIEVFTKYHLMDESVELLKASYILDKVEKYPVALRQFLEYLVFEFQIQKEQYHTKLGIIYIELILSLMKNAPKSDSNLAEERDSLRKLLEESSLFRAQLLLSRIQNTDLFSEQALLYGRMGLHDKALDIIVNRLLDHSAARHYCATFAKGKNSTERKKIYFSLLSVYLTSRNVDTNIVPALELLNDHESIIDPIQALQLIPEDWSIGAICKFLKYSVRSSMNSARMLKVERGLSYVENVQTKHAYRSTVNLTAVKITDDRICQVCNRPIGESKFVRYPNGVIAHLSCSRSKNICPVTGKNFCKEEM</sequence>
<dbReference type="InterPro" id="IPR032914">
    <property type="entry name" value="Vam6/VPS39/TRAP1"/>
</dbReference>
<dbReference type="eggNOG" id="KOG2063">
    <property type="taxonomic scope" value="Eukaryota"/>
</dbReference>
<dbReference type="GO" id="GO:0006914">
    <property type="term" value="P:autophagy"/>
    <property type="evidence" value="ECO:0000318"/>
    <property type="project" value="GO_Central"/>
</dbReference>
<dbReference type="InParanoid" id="B3RLQ0"/>
<dbReference type="GeneID" id="6749982"/>
<evidence type="ECO:0000259" key="6">
    <source>
        <dbReference type="PROSITE" id="PS50219"/>
    </source>
</evidence>
<gene>
    <name evidence="7" type="ORF">TRIADDRAFT_52079</name>
</gene>
<dbReference type="Pfam" id="PF00780">
    <property type="entry name" value="CNH"/>
    <property type="match status" value="1"/>
</dbReference>
<dbReference type="OMA" id="MFVTSEG"/>
<feature type="repeat" description="CHCR" evidence="5">
    <location>
        <begin position="520"/>
        <end position="685"/>
    </location>
</feature>
<dbReference type="CTD" id="6749982"/>
<reference evidence="7 8" key="1">
    <citation type="journal article" date="2008" name="Nature">
        <title>The Trichoplax genome and the nature of placozoans.</title>
        <authorList>
            <person name="Srivastava M."/>
            <person name="Begovic E."/>
            <person name="Chapman J."/>
            <person name="Putnam N.H."/>
            <person name="Hellsten U."/>
            <person name="Kawashima T."/>
            <person name="Kuo A."/>
            <person name="Mitros T."/>
            <person name="Salamov A."/>
            <person name="Carpenter M.L."/>
            <person name="Signorovitch A.Y."/>
            <person name="Moreno M.A."/>
            <person name="Kamm K."/>
            <person name="Grimwood J."/>
            <person name="Schmutz J."/>
            <person name="Shapiro H."/>
            <person name="Grigoriev I.V."/>
            <person name="Buss L.W."/>
            <person name="Schierwater B."/>
            <person name="Dellaporta S.L."/>
            <person name="Rokhsar D.S."/>
        </authorList>
    </citation>
    <scope>NUCLEOTIDE SEQUENCE [LARGE SCALE GENOMIC DNA]</scope>
    <source>
        <strain evidence="7 8">Grell-BS-1999</strain>
    </source>
</reference>
<dbReference type="KEGG" id="tad:TRIADDRAFT_52079"/>
<dbReference type="SUPFAM" id="SSF48452">
    <property type="entry name" value="TPR-like"/>
    <property type="match status" value="1"/>
</dbReference>
<keyword evidence="4" id="KW-0653">Protein transport</keyword>
<evidence type="ECO:0000256" key="4">
    <source>
        <dbReference type="ARBA" id="ARBA00022927"/>
    </source>
</evidence>
<dbReference type="InterPro" id="IPR036322">
    <property type="entry name" value="WD40_repeat_dom_sf"/>
</dbReference>
<dbReference type="Proteomes" id="UP000009022">
    <property type="component" value="Unassembled WGS sequence"/>
</dbReference>
<dbReference type="RefSeq" id="XP_002108024.1">
    <property type="nucleotide sequence ID" value="XM_002107988.1"/>
</dbReference>
<dbReference type="InterPro" id="IPR000547">
    <property type="entry name" value="Clathrin_H-chain/VPS_repeat"/>
</dbReference>
<protein>
    <recommendedName>
        <fullName evidence="6">CNH domain-containing protein</fullName>
    </recommendedName>
</protein>
<dbReference type="PANTHER" id="PTHR12894:SF27">
    <property type="entry name" value="TRANSFORMING GROWTH FACTOR-BETA RECEPTOR-ASSOCIATED PROTEIN 1"/>
    <property type="match status" value="1"/>
</dbReference>
<dbReference type="InterPro" id="IPR001180">
    <property type="entry name" value="CNH_dom"/>
</dbReference>
<dbReference type="PANTHER" id="PTHR12894">
    <property type="entry name" value="CNH DOMAIN CONTAINING"/>
    <property type="match status" value="1"/>
</dbReference>